<accession>A0A517SSY4</accession>
<dbReference type="Proteomes" id="UP000315003">
    <property type="component" value="Chromosome"/>
</dbReference>
<protein>
    <submittedName>
        <fullName evidence="1">Uncharacterized protein</fullName>
    </submittedName>
</protein>
<reference evidence="1 2" key="1">
    <citation type="submission" date="2019-02" db="EMBL/GenBank/DDBJ databases">
        <title>Deep-cultivation of Planctomycetes and their phenomic and genomic characterization uncovers novel biology.</title>
        <authorList>
            <person name="Wiegand S."/>
            <person name="Jogler M."/>
            <person name="Boedeker C."/>
            <person name="Pinto D."/>
            <person name="Vollmers J."/>
            <person name="Rivas-Marin E."/>
            <person name="Kohn T."/>
            <person name="Peeters S.H."/>
            <person name="Heuer A."/>
            <person name="Rast P."/>
            <person name="Oberbeckmann S."/>
            <person name="Bunk B."/>
            <person name="Jeske O."/>
            <person name="Meyerdierks A."/>
            <person name="Storesund J.E."/>
            <person name="Kallscheuer N."/>
            <person name="Luecker S."/>
            <person name="Lage O.M."/>
            <person name="Pohl T."/>
            <person name="Merkel B.J."/>
            <person name="Hornburger P."/>
            <person name="Mueller R.-W."/>
            <person name="Bruemmer F."/>
            <person name="Labrenz M."/>
            <person name="Spormann A.M."/>
            <person name="Op den Camp H."/>
            <person name="Overmann J."/>
            <person name="Amann R."/>
            <person name="Jetten M.S.M."/>
            <person name="Mascher T."/>
            <person name="Medema M.H."/>
            <person name="Devos D.P."/>
            <person name="Kaster A.-K."/>
            <person name="Ovreas L."/>
            <person name="Rohde M."/>
            <person name="Galperin M.Y."/>
            <person name="Jogler C."/>
        </authorList>
    </citation>
    <scope>NUCLEOTIDE SEQUENCE [LARGE SCALE GENOMIC DNA]</scope>
    <source>
        <strain evidence="1 2">SV_7m_r</strain>
    </source>
</reference>
<name>A0A517SSY4_9BACT</name>
<proteinExistence type="predicted"/>
<organism evidence="1 2">
    <name type="scientific">Stieleria bergensis</name>
    <dbReference type="NCBI Taxonomy" id="2528025"/>
    <lineage>
        <taxon>Bacteria</taxon>
        <taxon>Pseudomonadati</taxon>
        <taxon>Planctomycetota</taxon>
        <taxon>Planctomycetia</taxon>
        <taxon>Pirellulales</taxon>
        <taxon>Pirellulaceae</taxon>
        <taxon>Stieleria</taxon>
    </lineage>
</organism>
<dbReference type="EMBL" id="CP036272">
    <property type="protein sequence ID" value="QDT59235.1"/>
    <property type="molecule type" value="Genomic_DNA"/>
</dbReference>
<sequence>MCFIALPESQKLMRNDADSAIIGMPQAVAVQVGLGVVFDPVQELFFLFSVEIVKPVRAEHSDPVS</sequence>
<keyword evidence="2" id="KW-1185">Reference proteome</keyword>
<evidence type="ECO:0000313" key="1">
    <source>
        <dbReference type="EMBL" id="QDT59235.1"/>
    </source>
</evidence>
<gene>
    <name evidence="1" type="ORF">SV7mr_17420</name>
</gene>
<evidence type="ECO:0000313" key="2">
    <source>
        <dbReference type="Proteomes" id="UP000315003"/>
    </source>
</evidence>
<dbReference type="AlphaFoldDB" id="A0A517SSY4"/>